<dbReference type="RefSeq" id="WP_057812753.1">
    <property type="nucleotide sequence ID" value="NZ_CP031598.1"/>
</dbReference>
<reference evidence="1 3" key="1">
    <citation type="submission" date="2015-04" db="EMBL/GenBank/DDBJ databases">
        <title>The draft genome sequence of Roseovarius indicus B108T.</title>
        <authorList>
            <person name="Li G."/>
            <person name="Lai Q."/>
            <person name="Shao Z."/>
            <person name="Yan P."/>
        </authorList>
    </citation>
    <scope>NUCLEOTIDE SEQUENCE [LARGE SCALE GENOMIC DNA]</scope>
    <source>
        <strain evidence="1 3">B108</strain>
    </source>
</reference>
<dbReference type="OrthoDB" id="9792392at2"/>
<proteinExistence type="predicted"/>
<dbReference type="Proteomes" id="UP000325785">
    <property type="component" value="Chromosome"/>
</dbReference>
<dbReference type="STRING" id="540747.SAMN04488031_102640"/>
<sequence>MTYFSGTVCAVPTANKQKYRDHAAKAWTIFRKYGATRMIETWGADVPRGKLTDFYGAVQAKEDETIVFSWIEWPDKPTSDAAWEKMMSDPEMEKMFDMPFDGTRMIYGGFTPVYERGAHSGADYYQGFLLAVPEKNRQVYAEMADEGWQMFEKLGALGMIENWGDYVPHGKLTDFYRATKAEDGEMPLFSWVAWPDRATCDAAAKQMEADMADFDMSRMPFDGMRMMWAGFEPLFDSADMARAA</sequence>
<dbReference type="PATRIC" id="fig|540747.5.peg.410"/>
<dbReference type="EMBL" id="CP031598">
    <property type="protein sequence ID" value="QEW29020.1"/>
    <property type="molecule type" value="Genomic_DNA"/>
</dbReference>
<keyword evidence="3" id="KW-1185">Reference proteome</keyword>
<evidence type="ECO:0000313" key="2">
    <source>
        <dbReference type="EMBL" id="QEW29020.1"/>
    </source>
</evidence>
<evidence type="ECO:0008006" key="5">
    <source>
        <dbReference type="Google" id="ProtNLM"/>
    </source>
</evidence>
<organism evidence="1 3">
    <name type="scientific">Roseovarius indicus</name>
    <dbReference type="NCBI Taxonomy" id="540747"/>
    <lineage>
        <taxon>Bacteria</taxon>
        <taxon>Pseudomonadati</taxon>
        <taxon>Pseudomonadota</taxon>
        <taxon>Alphaproteobacteria</taxon>
        <taxon>Rhodobacterales</taxon>
        <taxon>Roseobacteraceae</taxon>
        <taxon>Roseovarius</taxon>
    </lineage>
</organism>
<evidence type="ECO:0000313" key="3">
    <source>
        <dbReference type="Proteomes" id="UP000051401"/>
    </source>
</evidence>
<dbReference type="Pfam" id="PF07237">
    <property type="entry name" value="DUF1428"/>
    <property type="match status" value="2"/>
</dbReference>
<protein>
    <recommendedName>
        <fullName evidence="5">DUF1428 domain-containing protein</fullName>
    </recommendedName>
</protein>
<dbReference type="KEGG" id="rid:RIdsm_04862"/>
<dbReference type="Proteomes" id="UP000051401">
    <property type="component" value="Unassembled WGS sequence"/>
</dbReference>
<accession>A0A0T5PEF7</accession>
<evidence type="ECO:0000313" key="1">
    <source>
        <dbReference type="EMBL" id="KRS19643.1"/>
    </source>
</evidence>
<name>A0A0T5PEF7_9RHOB</name>
<reference evidence="2 4" key="2">
    <citation type="submission" date="2018-08" db="EMBL/GenBank/DDBJ databases">
        <title>Genetic Globetrotter - A new plasmid hitch-hiking vast phylogenetic and geographic distances.</title>
        <authorList>
            <person name="Vollmers J."/>
            <person name="Petersen J."/>
        </authorList>
    </citation>
    <scope>NUCLEOTIDE SEQUENCE [LARGE SCALE GENOMIC DNA]</scope>
    <source>
        <strain evidence="2 4">DSM 26383</strain>
    </source>
</reference>
<dbReference type="SUPFAM" id="SSF54909">
    <property type="entry name" value="Dimeric alpha+beta barrel"/>
    <property type="match status" value="2"/>
</dbReference>
<evidence type="ECO:0000313" key="4">
    <source>
        <dbReference type="Proteomes" id="UP000325785"/>
    </source>
</evidence>
<dbReference type="InterPro" id="IPR011008">
    <property type="entry name" value="Dimeric_a/b-barrel"/>
</dbReference>
<dbReference type="InterPro" id="IPR009874">
    <property type="entry name" value="DUF1428"/>
</dbReference>
<gene>
    <name evidence="2" type="ORF">RIdsm_04862</name>
    <name evidence="1" type="ORF">XM52_02030</name>
</gene>
<dbReference type="EMBL" id="LAXI01000001">
    <property type="protein sequence ID" value="KRS19643.1"/>
    <property type="molecule type" value="Genomic_DNA"/>
</dbReference>
<dbReference type="Gene3D" id="3.30.70.100">
    <property type="match status" value="2"/>
</dbReference>
<dbReference type="AlphaFoldDB" id="A0A0T5PEF7"/>